<name>A0A4P2QY59_SORCE</name>
<accession>A0A4P2QY59</accession>
<reference evidence="2 3" key="1">
    <citation type="submission" date="2015-09" db="EMBL/GenBank/DDBJ databases">
        <title>Sorangium comparison.</title>
        <authorList>
            <person name="Zaburannyi N."/>
            <person name="Bunk B."/>
            <person name="Overmann J."/>
            <person name="Mueller R."/>
        </authorList>
    </citation>
    <scope>NUCLEOTIDE SEQUENCE [LARGE SCALE GENOMIC DNA]</scope>
    <source>
        <strain evidence="2 3">So ce836</strain>
    </source>
</reference>
<evidence type="ECO:0000313" key="3">
    <source>
        <dbReference type="Proteomes" id="UP000295497"/>
    </source>
</evidence>
<sequence>MGDGADALDVRSGAADAGALGGRSGAADAGALDGRSGAPGVDVALAPTAPDGASRGTNSQ</sequence>
<organism evidence="2 3">
    <name type="scientific">Sorangium cellulosum</name>
    <name type="common">Polyangium cellulosum</name>
    <dbReference type="NCBI Taxonomy" id="56"/>
    <lineage>
        <taxon>Bacteria</taxon>
        <taxon>Pseudomonadati</taxon>
        <taxon>Myxococcota</taxon>
        <taxon>Polyangia</taxon>
        <taxon>Polyangiales</taxon>
        <taxon>Polyangiaceae</taxon>
        <taxon>Sorangium</taxon>
    </lineage>
</organism>
<proteinExistence type="predicted"/>
<gene>
    <name evidence="2" type="ORF">SOCE836_077080</name>
</gene>
<protein>
    <submittedName>
        <fullName evidence="2">Uncharacterized protein</fullName>
    </submittedName>
</protein>
<evidence type="ECO:0000256" key="1">
    <source>
        <dbReference type="SAM" id="MobiDB-lite"/>
    </source>
</evidence>
<dbReference type="EMBL" id="CP012672">
    <property type="protein sequence ID" value="AUX35514.1"/>
    <property type="molecule type" value="Genomic_DNA"/>
</dbReference>
<dbReference type="AlphaFoldDB" id="A0A4P2QY59"/>
<dbReference type="Proteomes" id="UP000295497">
    <property type="component" value="Chromosome"/>
</dbReference>
<evidence type="ECO:0000313" key="2">
    <source>
        <dbReference type="EMBL" id="AUX35514.1"/>
    </source>
</evidence>
<feature type="region of interest" description="Disordered" evidence="1">
    <location>
        <begin position="15"/>
        <end position="60"/>
    </location>
</feature>